<dbReference type="InterPro" id="IPR012338">
    <property type="entry name" value="Beta-lactam/transpept-like"/>
</dbReference>
<keyword evidence="6 9" id="KW-0040">ANK repeat</keyword>
<gene>
    <name evidence="12" type="ORF">DSTB1V02_LOCUS7103</name>
</gene>
<name>A0A7R9A5N5_9CRUS</name>
<dbReference type="SUPFAM" id="SSF48403">
    <property type="entry name" value="Ankyrin repeat"/>
    <property type="match status" value="1"/>
</dbReference>
<evidence type="ECO:0000256" key="5">
    <source>
        <dbReference type="ARBA" id="ARBA00022801"/>
    </source>
</evidence>
<evidence type="ECO:0000256" key="9">
    <source>
        <dbReference type="PROSITE-ProRule" id="PRU00023"/>
    </source>
</evidence>
<sequence length="680" mass="76494">MGMKNRRGMTRTWSKATLKVRYYHQLLSDTRLSDGKQVANLEQALFDLFKNEADKVPVNKFLYALETTGVRRDDPRIKETLRNLELVAREGKGEGKEEDEDFTSIDNLLVDLSTFKRFVLVPYVLSISPASHETVHVPTVLGLLYCRCISDNIVLISKAFRQQFVIPEFVQFTCKIEETFRLCSENKDGKVASYIPQLAHMNPNYWGVSFCTVDGQRFSIGDDNIPFTMQSASKVLTYVIAHSELGAERIHSYIGQEPSGRMFNELVLNHNRKPHNPMINAGAILTASLLQNLVRPEMRHCDKFQWITRYFKRLAGGMPIGFNNAVFMSEIEDADRNFALAYYMKDNHCFPEGTNMESCLDLYFQCCSMEVTTETMSVIAATLANGGVCPISGEQVLQSESVRDALSIMHSCGMYDYSGQFAFQVGLPAKSGVSGVIMCVVPNTLGICCFSPPLDKYGNSVRGVQFCKALVDYFNFHRYDNLKHAEDKTDPRRHKYETKGLYIVSLLFSAAAGDVKALRRYRLSGMDMCQCDYDGRTALHLSAAEGHLECVEFLLACGVSARAKDRYCPCPLPVLFLFPCMLARWGHFPIDDARSFGHPKVIQLLEKHMNKIAEEEAEHPEALFHVSNSEDNFLLLDSDSDSKANSEESQKIHESIAPPKATIVNNKPPIPPKTNLLVSA</sequence>
<dbReference type="SMART" id="SM00248">
    <property type="entry name" value="ANK"/>
    <property type="match status" value="1"/>
</dbReference>
<dbReference type="InterPro" id="IPR015868">
    <property type="entry name" value="Glutaminase"/>
</dbReference>
<evidence type="ECO:0000256" key="2">
    <source>
        <dbReference type="ARBA" id="ARBA00011881"/>
    </source>
</evidence>
<dbReference type="InterPro" id="IPR036770">
    <property type="entry name" value="Ankyrin_rpt-contain_sf"/>
</dbReference>
<feature type="region of interest" description="Disordered" evidence="10">
    <location>
        <begin position="637"/>
        <end position="680"/>
    </location>
</feature>
<dbReference type="HAMAP" id="MF_00313">
    <property type="entry name" value="Glutaminase"/>
    <property type="match status" value="1"/>
</dbReference>
<evidence type="ECO:0000259" key="11">
    <source>
        <dbReference type="Pfam" id="PF17959"/>
    </source>
</evidence>
<evidence type="ECO:0000313" key="12">
    <source>
        <dbReference type="EMBL" id="CAD7247269.1"/>
    </source>
</evidence>
<dbReference type="SUPFAM" id="SSF56601">
    <property type="entry name" value="beta-lactamase/transpeptidase-like"/>
    <property type="match status" value="1"/>
</dbReference>
<evidence type="ECO:0000256" key="4">
    <source>
        <dbReference type="ARBA" id="ARBA00022737"/>
    </source>
</evidence>
<dbReference type="FunFam" id="3.40.710.10:FF:000008">
    <property type="entry name" value="Glutaminase, isoform E"/>
    <property type="match status" value="1"/>
</dbReference>
<reference evidence="12" key="1">
    <citation type="submission" date="2020-11" db="EMBL/GenBank/DDBJ databases">
        <authorList>
            <person name="Tran Van P."/>
        </authorList>
    </citation>
    <scope>NUCLEOTIDE SEQUENCE</scope>
</reference>
<dbReference type="EMBL" id="LR900916">
    <property type="protein sequence ID" value="CAD7247269.1"/>
    <property type="molecule type" value="Genomic_DNA"/>
</dbReference>
<dbReference type="GO" id="GO:0004359">
    <property type="term" value="F:glutaminase activity"/>
    <property type="evidence" value="ECO:0007669"/>
    <property type="project" value="UniProtKB-EC"/>
</dbReference>
<dbReference type="OrthoDB" id="9995210at2759"/>
<dbReference type="GO" id="GO:0006537">
    <property type="term" value="P:glutamate biosynthetic process"/>
    <property type="evidence" value="ECO:0007669"/>
    <property type="project" value="TreeGrafter"/>
</dbReference>
<dbReference type="NCBIfam" id="TIGR03814">
    <property type="entry name" value="Gln_ase"/>
    <property type="match status" value="1"/>
</dbReference>
<keyword evidence="5" id="KW-0378">Hydrolase</keyword>
<comment type="catalytic activity">
    <reaction evidence="7">
        <text>L-glutamine + H2O = L-glutamate + NH4(+)</text>
        <dbReference type="Rhea" id="RHEA:15889"/>
        <dbReference type="ChEBI" id="CHEBI:15377"/>
        <dbReference type="ChEBI" id="CHEBI:28938"/>
        <dbReference type="ChEBI" id="CHEBI:29985"/>
        <dbReference type="ChEBI" id="CHEBI:58359"/>
        <dbReference type="EC" id="3.5.1.2"/>
    </reaction>
</comment>
<evidence type="ECO:0000256" key="3">
    <source>
        <dbReference type="ARBA" id="ARBA00012918"/>
    </source>
</evidence>
<proteinExistence type="inferred from homology"/>
<feature type="compositionally biased region" description="Basic and acidic residues" evidence="10">
    <location>
        <begin position="640"/>
        <end position="654"/>
    </location>
</feature>
<keyword evidence="4" id="KW-0677">Repeat</keyword>
<comment type="subunit">
    <text evidence="2">Homotetramer.</text>
</comment>
<evidence type="ECO:0000256" key="8">
    <source>
        <dbReference type="ARBA" id="ARBA00077251"/>
    </source>
</evidence>
<protein>
    <recommendedName>
        <fullName evidence="3">glutaminase</fullName>
        <ecNumber evidence="3">3.5.1.2</ecNumber>
    </recommendedName>
    <alternativeName>
        <fullName evidence="8">L-glutamine amidohydrolase</fullName>
    </alternativeName>
</protein>
<dbReference type="Gene3D" id="1.10.238.210">
    <property type="match status" value="1"/>
</dbReference>
<dbReference type="Proteomes" id="UP000677054">
    <property type="component" value="Unassembled WGS sequence"/>
</dbReference>
<dbReference type="GO" id="GO:0006543">
    <property type="term" value="P:L-glutamine catabolic process"/>
    <property type="evidence" value="ECO:0007669"/>
    <property type="project" value="TreeGrafter"/>
</dbReference>
<dbReference type="PANTHER" id="PTHR12544">
    <property type="entry name" value="GLUTAMINASE"/>
    <property type="match status" value="1"/>
</dbReference>
<dbReference type="EC" id="3.5.1.2" evidence="3"/>
<dbReference type="PANTHER" id="PTHR12544:SF29">
    <property type="entry name" value="GLUTAMINASE"/>
    <property type="match status" value="1"/>
</dbReference>
<evidence type="ECO:0000256" key="7">
    <source>
        <dbReference type="ARBA" id="ARBA00049534"/>
    </source>
</evidence>
<evidence type="ECO:0000313" key="13">
    <source>
        <dbReference type="Proteomes" id="UP000677054"/>
    </source>
</evidence>
<dbReference type="InterPro" id="IPR041541">
    <property type="entry name" value="Glutaminase_EF-hand"/>
</dbReference>
<organism evidence="12">
    <name type="scientific">Darwinula stevensoni</name>
    <dbReference type="NCBI Taxonomy" id="69355"/>
    <lineage>
        <taxon>Eukaryota</taxon>
        <taxon>Metazoa</taxon>
        <taxon>Ecdysozoa</taxon>
        <taxon>Arthropoda</taxon>
        <taxon>Crustacea</taxon>
        <taxon>Oligostraca</taxon>
        <taxon>Ostracoda</taxon>
        <taxon>Podocopa</taxon>
        <taxon>Podocopida</taxon>
        <taxon>Darwinulocopina</taxon>
        <taxon>Darwinuloidea</taxon>
        <taxon>Darwinulidae</taxon>
        <taxon>Darwinula</taxon>
    </lineage>
</organism>
<dbReference type="Gene3D" id="3.40.710.10">
    <property type="entry name" value="DD-peptidase/beta-lactamase superfamily"/>
    <property type="match status" value="1"/>
</dbReference>
<dbReference type="AlphaFoldDB" id="A0A7R9A5N5"/>
<dbReference type="Pfam" id="PF04960">
    <property type="entry name" value="Glutaminase"/>
    <property type="match status" value="1"/>
</dbReference>
<feature type="domain" description="Glutaminase EF-hand" evidence="11">
    <location>
        <begin position="42"/>
        <end position="120"/>
    </location>
</feature>
<accession>A0A7R9A5N5</accession>
<dbReference type="EMBL" id="CAJPEV010001399">
    <property type="protein sequence ID" value="CAG0892433.1"/>
    <property type="molecule type" value="Genomic_DNA"/>
</dbReference>
<dbReference type="PROSITE" id="PS50088">
    <property type="entry name" value="ANK_REPEAT"/>
    <property type="match status" value="1"/>
</dbReference>
<dbReference type="Gene3D" id="1.25.40.20">
    <property type="entry name" value="Ankyrin repeat-containing domain"/>
    <property type="match status" value="1"/>
</dbReference>
<evidence type="ECO:0000256" key="1">
    <source>
        <dbReference type="ARBA" id="ARBA00011076"/>
    </source>
</evidence>
<dbReference type="PROSITE" id="PS50297">
    <property type="entry name" value="ANK_REP_REGION"/>
    <property type="match status" value="1"/>
</dbReference>
<feature type="repeat" description="ANK" evidence="9">
    <location>
        <begin position="534"/>
        <end position="566"/>
    </location>
</feature>
<evidence type="ECO:0000256" key="10">
    <source>
        <dbReference type="SAM" id="MobiDB-lite"/>
    </source>
</evidence>
<dbReference type="InterPro" id="IPR002110">
    <property type="entry name" value="Ankyrin_rpt"/>
</dbReference>
<comment type="similarity">
    <text evidence="1">Belongs to the glutaminase family.</text>
</comment>
<dbReference type="Pfam" id="PF17959">
    <property type="entry name" value="EF-hand_14"/>
    <property type="match status" value="1"/>
</dbReference>
<evidence type="ECO:0000256" key="6">
    <source>
        <dbReference type="ARBA" id="ARBA00023043"/>
    </source>
</evidence>
<keyword evidence="13" id="KW-1185">Reference proteome</keyword>
<dbReference type="Pfam" id="PF13637">
    <property type="entry name" value="Ank_4"/>
    <property type="match status" value="1"/>
</dbReference>